<dbReference type="PANTHER" id="PTHR43190">
    <property type="entry name" value="N-ACETYL-D-GLUCOSAMINE KINASE"/>
    <property type="match status" value="1"/>
</dbReference>
<accession>A0A8J3JHD1</accession>
<dbReference type="Proteomes" id="UP000601223">
    <property type="component" value="Unassembled WGS sequence"/>
</dbReference>
<proteinExistence type="predicted"/>
<dbReference type="EMBL" id="BONF01000022">
    <property type="protein sequence ID" value="GIF82634.1"/>
    <property type="molecule type" value="Genomic_DNA"/>
</dbReference>
<dbReference type="InterPro" id="IPR002731">
    <property type="entry name" value="ATPase_BadF"/>
</dbReference>
<dbReference type="AlphaFoldDB" id="A0A8J3JHD1"/>
<keyword evidence="2" id="KW-0418">Kinase</keyword>
<evidence type="ECO:0000313" key="3">
    <source>
        <dbReference type="Proteomes" id="UP000601223"/>
    </source>
</evidence>
<dbReference type="Gene3D" id="3.30.420.40">
    <property type="match status" value="2"/>
</dbReference>
<dbReference type="Pfam" id="PF01869">
    <property type="entry name" value="BcrAD_BadFG"/>
    <property type="match status" value="1"/>
</dbReference>
<keyword evidence="3" id="KW-1185">Reference proteome</keyword>
<evidence type="ECO:0000259" key="1">
    <source>
        <dbReference type="Pfam" id="PF01869"/>
    </source>
</evidence>
<reference evidence="2 3" key="1">
    <citation type="submission" date="2021-01" db="EMBL/GenBank/DDBJ databases">
        <title>Whole genome shotgun sequence of Catellatospora bangladeshensis NBRC 107357.</title>
        <authorList>
            <person name="Komaki H."/>
            <person name="Tamura T."/>
        </authorList>
    </citation>
    <scope>NUCLEOTIDE SEQUENCE [LARGE SCALE GENOMIC DNA]</scope>
    <source>
        <strain evidence="2 3">NBRC 107357</strain>
    </source>
</reference>
<organism evidence="2 3">
    <name type="scientific">Catellatospora bangladeshensis</name>
    <dbReference type="NCBI Taxonomy" id="310355"/>
    <lineage>
        <taxon>Bacteria</taxon>
        <taxon>Bacillati</taxon>
        <taxon>Actinomycetota</taxon>
        <taxon>Actinomycetes</taxon>
        <taxon>Micromonosporales</taxon>
        <taxon>Micromonosporaceae</taxon>
        <taxon>Catellatospora</taxon>
    </lineage>
</organism>
<sequence>MNARYLVAVDGGNSKTDVIVATDAGAVLGRARGPASSPHLIGVPGTIELLGTLIGQAVAQAGLDASAPLDRAEVYLAGADLPAEVRILTEAVTVAGWARDNRVDNDTFALMRAGTDAARSIAVVCGAGINCVGRDADGRTARFPALGMITGDWGGGHHLAELTLWHAARGEDGRGPVTKLTGAVVDHFGAGSVEELGVAVHLREIDPGRISELTPVLFAVAADGDSVARRLVAKQAGEVVALAAVAADRLAMRDEPLALVLGGGVLTARHPLLHQAILDGVATALPRAEVTVLAQPPVTGAALAGLDALGASAHAKAALRAHI</sequence>
<evidence type="ECO:0000313" key="2">
    <source>
        <dbReference type="EMBL" id="GIF82634.1"/>
    </source>
</evidence>
<keyword evidence="2" id="KW-0808">Transferase</keyword>
<name>A0A8J3JHD1_9ACTN</name>
<protein>
    <submittedName>
        <fullName evidence="2">Kinase</fullName>
    </submittedName>
</protein>
<dbReference type="InterPro" id="IPR052519">
    <property type="entry name" value="Euk-type_GlcNAc_Kinase"/>
</dbReference>
<feature type="domain" description="ATPase BadF/BadG/BcrA/BcrD type" evidence="1">
    <location>
        <begin position="9"/>
        <end position="301"/>
    </location>
</feature>
<comment type="caution">
    <text evidence="2">The sequence shown here is derived from an EMBL/GenBank/DDBJ whole genome shotgun (WGS) entry which is preliminary data.</text>
</comment>
<dbReference type="RefSeq" id="WP_203748198.1">
    <property type="nucleotide sequence ID" value="NZ_BONF01000022.1"/>
</dbReference>
<dbReference type="PANTHER" id="PTHR43190:SF3">
    <property type="entry name" value="N-ACETYL-D-GLUCOSAMINE KINASE"/>
    <property type="match status" value="1"/>
</dbReference>
<gene>
    <name evidence="2" type="ORF">Cba03nite_39830</name>
</gene>
<dbReference type="SUPFAM" id="SSF53067">
    <property type="entry name" value="Actin-like ATPase domain"/>
    <property type="match status" value="2"/>
</dbReference>
<dbReference type="InterPro" id="IPR043129">
    <property type="entry name" value="ATPase_NBD"/>
</dbReference>
<dbReference type="GO" id="GO:0016301">
    <property type="term" value="F:kinase activity"/>
    <property type="evidence" value="ECO:0007669"/>
    <property type="project" value="UniProtKB-KW"/>
</dbReference>